<dbReference type="GO" id="GO:0051607">
    <property type="term" value="P:defense response to virus"/>
    <property type="evidence" value="ECO:0007669"/>
    <property type="project" value="UniProtKB-KW"/>
</dbReference>
<dbReference type="InterPro" id="IPR043128">
    <property type="entry name" value="Rev_trsase/Diguanyl_cyclase"/>
</dbReference>
<dbReference type="PROSITE" id="PS50878">
    <property type="entry name" value="RT_POL"/>
    <property type="match status" value="1"/>
</dbReference>
<comment type="similarity">
    <text evidence="8">Belongs to the bacterial reverse transcriptase family.</text>
</comment>
<evidence type="ECO:0000256" key="5">
    <source>
        <dbReference type="ARBA" id="ARBA00022842"/>
    </source>
</evidence>
<dbReference type="SUPFAM" id="SSF56672">
    <property type="entry name" value="DNA/RNA polymerases"/>
    <property type="match status" value="1"/>
</dbReference>
<evidence type="ECO:0000256" key="6">
    <source>
        <dbReference type="ARBA" id="ARBA00022918"/>
    </source>
</evidence>
<feature type="chain" id="PRO_5017062806" description="RNA-directed DNA polymerase" evidence="10">
    <location>
        <begin position="23"/>
        <end position="488"/>
    </location>
</feature>
<proteinExistence type="inferred from homology"/>
<dbReference type="AlphaFoldDB" id="A0A345ZWX6"/>
<keyword evidence="13" id="KW-1185">Reference proteome</keyword>
<evidence type="ECO:0000256" key="4">
    <source>
        <dbReference type="ARBA" id="ARBA00022723"/>
    </source>
</evidence>
<dbReference type="GO" id="GO:0046872">
    <property type="term" value="F:metal ion binding"/>
    <property type="evidence" value="ECO:0007669"/>
    <property type="project" value="UniProtKB-KW"/>
</dbReference>
<name>A0A345ZWX6_9HYPH</name>
<keyword evidence="6 12" id="KW-0695">RNA-directed DNA polymerase</keyword>
<dbReference type="InterPro" id="IPR000477">
    <property type="entry name" value="RT_dom"/>
</dbReference>
<feature type="signal peptide" evidence="10">
    <location>
        <begin position="1"/>
        <end position="22"/>
    </location>
</feature>
<evidence type="ECO:0000256" key="9">
    <source>
        <dbReference type="ARBA" id="ARBA00048173"/>
    </source>
</evidence>
<evidence type="ECO:0000256" key="2">
    <source>
        <dbReference type="ARBA" id="ARBA00022679"/>
    </source>
</evidence>
<dbReference type="Pfam" id="PF00078">
    <property type="entry name" value="RVT_1"/>
    <property type="match status" value="1"/>
</dbReference>
<dbReference type="EMBL" id="CP031417">
    <property type="protein sequence ID" value="AXK81423.1"/>
    <property type="molecule type" value="Genomic_DNA"/>
</dbReference>
<comment type="catalytic activity">
    <reaction evidence="9">
        <text>DNA(n) + a 2'-deoxyribonucleoside 5'-triphosphate = DNA(n+1) + diphosphate</text>
        <dbReference type="Rhea" id="RHEA:22508"/>
        <dbReference type="Rhea" id="RHEA-COMP:17339"/>
        <dbReference type="Rhea" id="RHEA-COMP:17340"/>
        <dbReference type="ChEBI" id="CHEBI:33019"/>
        <dbReference type="ChEBI" id="CHEBI:61560"/>
        <dbReference type="ChEBI" id="CHEBI:173112"/>
        <dbReference type="EC" id="2.7.7.49"/>
    </reaction>
</comment>
<dbReference type="GO" id="GO:0003723">
    <property type="term" value="F:RNA binding"/>
    <property type="evidence" value="ECO:0007669"/>
    <property type="project" value="InterPro"/>
</dbReference>
<dbReference type="GO" id="GO:0003964">
    <property type="term" value="F:RNA-directed DNA polymerase activity"/>
    <property type="evidence" value="ECO:0007669"/>
    <property type="project" value="UniProtKB-KW"/>
</dbReference>
<evidence type="ECO:0000256" key="10">
    <source>
        <dbReference type="SAM" id="SignalP"/>
    </source>
</evidence>
<reference evidence="12 13" key="1">
    <citation type="submission" date="2018-07" db="EMBL/GenBank/DDBJ databases">
        <authorList>
            <person name="Quirk P.G."/>
            <person name="Krulwich T.A."/>
        </authorList>
    </citation>
    <scope>NUCLEOTIDE SEQUENCE [LARGE SCALE GENOMIC DNA]</scope>
    <source>
        <strain evidence="12 13">CC-BB4</strain>
    </source>
</reference>
<keyword evidence="3" id="KW-0548">Nucleotidyltransferase</keyword>
<gene>
    <name evidence="12" type="ORF">DW352_13430</name>
</gene>
<evidence type="ECO:0000256" key="8">
    <source>
        <dbReference type="ARBA" id="ARBA00034120"/>
    </source>
</evidence>
<dbReference type="EC" id="2.7.7.49" evidence="1"/>
<dbReference type="PANTHER" id="PTHR34047">
    <property type="entry name" value="NUCLEAR INTRON MATURASE 1, MITOCHONDRIAL-RELATED"/>
    <property type="match status" value="1"/>
</dbReference>
<dbReference type="InterPro" id="IPR043502">
    <property type="entry name" value="DNA/RNA_pol_sf"/>
</dbReference>
<dbReference type="PRINTS" id="PR00866">
    <property type="entry name" value="RNADNAPOLMS"/>
</dbReference>
<dbReference type="InterPro" id="IPR000123">
    <property type="entry name" value="Reverse_transcriptase_msDNA"/>
</dbReference>
<keyword evidence="7" id="KW-0051">Antiviral defense</keyword>
<dbReference type="PANTHER" id="PTHR34047:SF7">
    <property type="entry name" value="RNA-DIRECTED DNA POLYMERASE"/>
    <property type="match status" value="1"/>
</dbReference>
<protein>
    <recommendedName>
        <fullName evidence="1">RNA-directed DNA polymerase</fullName>
        <ecNumber evidence="1">2.7.7.49</ecNumber>
    </recommendedName>
</protein>
<dbReference type="CDD" id="cd03487">
    <property type="entry name" value="RT_Bac_retron_II"/>
    <property type="match status" value="1"/>
</dbReference>
<dbReference type="KEGG" id="ptaw:DW352_13430"/>
<sequence length="488" mass="54815">MKKVLNAKMALLALGVLQPASAREVRAFLKFVFPESGTLPDVEEFEQFLREQESVNRVVEVERRTMAYYSLTLLGSLYLPPDIRKKRDKFRAYLLRDARRGRFIESRELGTELAGVSPASDTSTIVKGRAANNLGRSSFGRRFANGQAYWPRIQGQFITRTGPTRRSRDTFPNLLSFQDLDQAKRANGNVFCFDYSGIGLCLGLSPQLVWNISRRQSSHYRAFPVAKKGGGTRLIESPRVFLKVIQWFLNDFVLHRLPVHDAVHSFRFGRSIATNAECHKRSMFVGNVDIENFFGTITEGAIISLLTRNNFAPLEAMAIAKLCPNWGALPQGAPTSPIISNALLYDVDKKMSAVCEARGLAYTRYADDISISGPRRRDIADAIRIFEAAISDFGLKINQEKTRIAHRSGQQRVTGVVVNEFAQPSRAFRKLVRAKFHAASVSPDKGVRMIPELGGILGYLKIFPSMQQRREIASYGAIIKFLKSQRTE</sequence>
<keyword evidence="10" id="KW-0732">Signal</keyword>
<keyword evidence="2" id="KW-0808">Transferase</keyword>
<dbReference type="Proteomes" id="UP000254889">
    <property type="component" value="Chromosome"/>
</dbReference>
<dbReference type="InterPro" id="IPR051083">
    <property type="entry name" value="GrpII_Intron_Splice-Mob/Def"/>
</dbReference>
<evidence type="ECO:0000259" key="11">
    <source>
        <dbReference type="PROSITE" id="PS50878"/>
    </source>
</evidence>
<organism evidence="12 13">
    <name type="scientific">Pseudolabrys taiwanensis</name>
    <dbReference type="NCBI Taxonomy" id="331696"/>
    <lineage>
        <taxon>Bacteria</taxon>
        <taxon>Pseudomonadati</taxon>
        <taxon>Pseudomonadota</taxon>
        <taxon>Alphaproteobacteria</taxon>
        <taxon>Hyphomicrobiales</taxon>
        <taxon>Xanthobacteraceae</taxon>
        <taxon>Pseudolabrys</taxon>
    </lineage>
</organism>
<evidence type="ECO:0000313" key="13">
    <source>
        <dbReference type="Proteomes" id="UP000254889"/>
    </source>
</evidence>
<keyword evidence="4" id="KW-0479">Metal-binding</keyword>
<feature type="domain" description="Reverse transcriptase" evidence="11">
    <location>
        <begin position="206"/>
        <end position="418"/>
    </location>
</feature>
<accession>A0A345ZWX6</accession>
<evidence type="ECO:0000256" key="3">
    <source>
        <dbReference type="ARBA" id="ARBA00022695"/>
    </source>
</evidence>
<dbReference type="Gene3D" id="3.30.70.270">
    <property type="match status" value="1"/>
</dbReference>
<evidence type="ECO:0000313" key="12">
    <source>
        <dbReference type="EMBL" id="AXK81423.1"/>
    </source>
</evidence>
<dbReference type="OrthoDB" id="7055795at2"/>
<evidence type="ECO:0000256" key="7">
    <source>
        <dbReference type="ARBA" id="ARBA00023118"/>
    </source>
</evidence>
<evidence type="ECO:0000256" key="1">
    <source>
        <dbReference type="ARBA" id="ARBA00012493"/>
    </source>
</evidence>
<keyword evidence="5" id="KW-0460">Magnesium</keyword>
<dbReference type="RefSeq" id="WP_115691802.1">
    <property type="nucleotide sequence ID" value="NZ_CP031417.1"/>
</dbReference>